<dbReference type="AlphaFoldDB" id="A0A5P9QC07"/>
<gene>
    <name evidence="2" type="ORF">KDY119_02128</name>
</gene>
<evidence type="ECO:0000313" key="3">
    <source>
        <dbReference type="Proteomes" id="UP000326702"/>
    </source>
</evidence>
<evidence type="ECO:0000313" key="2">
    <source>
        <dbReference type="EMBL" id="QFU98612.1"/>
    </source>
</evidence>
<protein>
    <recommendedName>
        <fullName evidence="1">STAS domain-containing protein</fullName>
    </recommendedName>
</protein>
<dbReference type="EMBL" id="CP045529">
    <property type="protein sequence ID" value="QFU98612.1"/>
    <property type="molecule type" value="Genomic_DNA"/>
</dbReference>
<organism evidence="2 3">
    <name type="scientific">Luteimicrobium xylanilyticum</name>
    <dbReference type="NCBI Taxonomy" id="1133546"/>
    <lineage>
        <taxon>Bacteria</taxon>
        <taxon>Bacillati</taxon>
        <taxon>Actinomycetota</taxon>
        <taxon>Actinomycetes</taxon>
        <taxon>Micrococcales</taxon>
        <taxon>Luteimicrobium</taxon>
    </lineage>
</organism>
<dbReference type="RefSeq" id="WP_227994298.1">
    <property type="nucleotide sequence ID" value="NZ_BAABIH010000017.1"/>
</dbReference>
<proteinExistence type="predicted"/>
<evidence type="ECO:0000259" key="1">
    <source>
        <dbReference type="PROSITE" id="PS50801"/>
    </source>
</evidence>
<dbReference type="CDD" id="cd07043">
    <property type="entry name" value="STAS_anti-anti-sigma_factors"/>
    <property type="match status" value="1"/>
</dbReference>
<dbReference type="PROSITE" id="PS50801">
    <property type="entry name" value="STAS"/>
    <property type="match status" value="1"/>
</dbReference>
<accession>A0A5P9QC07</accession>
<dbReference type="PANTHER" id="PTHR33495">
    <property type="entry name" value="ANTI-SIGMA FACTOR ANTAGONIST TM_1081-RELATED-RELATED"/>
    <property type="match status" value="1"/>
</dbReference>
<feature type="domain" description="STAS" evidence="1">
    <location>
        <begin position="2"/>
        <end position="101"/>
    </location>
</feature>
<dbReference type="Pfam" id="PF13466">
    <property type="entry name" value="STAS_2"/>
    <property type="match status" value="1"/>
</dbReference>
<dbReference type="SUPFAM" id="SSF52091">
    <property type="entry name" value="SpoIIaa-like"/>
    <property type="match status" value="1"/>
</dbReference>
<dbReference type="PANTHER" id="PTHR33495:SF2">
    <property type="entry name" value="ANTI-SIGMA FACTOR ANTAGONIST TM_1081-RELATED"/>
    <property type="match status" value="1"/>
</dbReference>
<keyword evidence="3" id="KW-1185">Reference proteome</keyword>
<dbReference type="InterPro" id="IPR002645">
    <property type="entry name" value="STAS_dom"/>
</dbReference>
<name>A0A5P9QC07_9MICO</name>
<dbReference type="KEGG" id="lxl:KDY119_02128"/>
<dbReference type="InterPro" id="IPR036513">
    <property type="entry name" value="STAS_dom_sf"/>
</dbReference>
<sequence>MGTISVDEETGRTVVVLAGEIDVALRPEASQALSTALRRDLPVVVDASGVTFADSSGIAFLIQFRALGRDEGLDVTFRSLPPAIVDVLEILGVRDEFACAA</sequence>
<dbReference type="Proteomes" id="UP000326702">
    <property type="component" value="Chromosome"/>
</dbReference>
<reference evidence="2 3" key="1">
    <citation type="submission" date="2019-10" db="EMBL/GenBank/DDBJ databases">
        <title>Genome sequence of Luteimicrobium xylanilyticum HY-24.</title>
        <authorList>
            <person name="Kim D.Y."/>
            <person name="Park H.-Y."/>
        </authorList>
    </citation>
    <scope>NUCLEOTIDE SEQUENCE [LARGE SCALE GENOMIC DNA]</scope>
    <source>
        <strain evidence="2 3">HY-24</strain>
    </source>
</reference>
<dbReference type="GO" id="GO:0043856">
    <property type="term" value="F:anti-sigma factor antagonist activity"/>
    <property type="evidence" value="ECO:0007669"/>
    <property type="project" value="TreeGrafter"/>
</dbReference>
<dbReference type="InterPro" id="IPR058548">
    <property type="entry name" value="MlaB-like_STAS"/>
</dbReference>
<dbReference type="Gene3D" id="3.30.750.24">
    <property type="entry name" value="STAS domain"/>
    <property type="match status" value="1"/>
</dbReference>